<dbReference type="Proteomes" id="UP001652642">
    <property type="component" value="Chromosome 1"/>
</dbReference>
<reference evidence="12" key="2">
    <citation type="submission" date="2025-08" db="UniProtKB">
        <authorList>
            <consortium name="RefSeq"/>
        </authorList>
    </citation>
    <scope>IDENTIFICATION</scope>
</reference>
<dbReference type="InterPro" id="IPR010994">
    <property type="entry name" value="RuvA_2-like"/>
</dbReference>
<organism evidence="11 12">
    <name type="scientific">Pogona vitticeps</name>
    <name type="common">central bearded dragon</name>
    <dbReference type="NCBI Taxonomy" id="103695"/>
    <lineage>
        <taxon>Eukaryota</taxon>
        <taxon>Metazoa</taxon>
        <taxon>Chordata</taxon>
        <taxon>Craniata</taxon>
        <taxon>Vertebrata</taxon>
        <taxon>Euteleostomi</taxon>
        <taxon>Lepidosauria</taxon>
        <taxon>Squamata</taxon>
        <taxon>Bifurcata</taxon>
        <taxon>Unidentata</taxon>
        <taxon>Episquamata</taxon>
        <taxon>Toxicofera</taxon>
        <taxon>Iguania</taxon>
        <taxon>Acrodonta</taxon>
        <taxon>Agamidae</taxon>
        <taxon>Amphibolurinae</taxon>
        <taxon>Pogona</taxon>
    </lineage>
</organism>
<feature type="domain" description="Helicase ATP-binding" evidence="9">
    <location>
        <begin position="100"/>
        <end position="268"/>
    </location>
</feature>
<feature type="compositionally biased region" description="Acidic residues" evidence="8">
    <location>
        <begin position="1079"/>
        <end position="1089"/>
    </location>
</feature>
<feature type="domain" description="Helicase C-terminal" evidence="10">
    <location>
        <begin position="454"/>
        <end position="633"/>
    </location>
</feature>
<dbReference type="PROSITE" id="PS51192">
    <property type="entry name" value="HELICASE_ATP_BIND_1"/>
    <property type="match status" value="1"/>
</dbReference>
<keyword evidence="11" id="KW-1185">Reference proteome</keyword>
<dbReference type="InterPro" id="IPR039686">
    <property type="entry name" value="FANCM/Mph1-like_ID"/>
</dbReference>
<dbReference type="InterPro" id="IPR001650">
    <property type="entry name" value="Helicase_C-like"/>
</dbReference>
<evidence type="ECO:0000256" key="1">
    <source>
        <dbReference type="ARBA" id="ARBA00004123"/>
    </source>
</evidence>
<feature type="compositionally biased region" description="Basic and acidic residues" evidence="8">
    <location>
        <begin position="1516"/>
        <end position="1530"/>
    </location>
</feature>
<proteinExistence type="inferred from homology"/>
<feature type="compositionally biased region" description="Acidic residues" evidence="8">
    <location>
        <begin position="37"/>
        <end position="46"/>
    </location>
</feature>
<dbReference type="Gene3D" id="1.10.150.20">
    <property type="entry name" value="5' to 3' exonuclease, C-terminal subdomain"/>
    <property type="match status" value="1"/>
</dbReference>
<dbReference type="Gene3D" id="3.40.50.300">
    <property type="entry name" value="P-loop containing nucleotide triphosphate hydrolases"/>
    <property type="match status" value="2"/>
</dbReference>
<dbReference type="CDD" id="cd18801">
    <property type="entry name" value="SF2_C_FANCM_Hef"/>
    <property type="match status" value="1"/>
</dbReference>
<keyword evidence="5" id="KW-0347">Helicase</keyword>
<dbReference type="SMART" id="SM00490">
    <property type="entry name" value="HELICc"/>
    <property type="match status" value="1"/>
</dbReference>
<dbReference type="Pfam" id="PF02732">
    <property type="entry name" value="ERCC4"/>
    <property type="match status" value="1"/>
</dbReference>
<feature type="compositionally biased region" description="Basic and acidic residues" evidence="8">
    <location>
        <begin position="804"/>
        <end position="816"/>
    </location>
</feature>
<dbReference type="InterPro" id="IPR006166">
    <property type="entry name" value="ERCC4_domain"/>
</dbReference>
<feature type="compositionally biased region" description="Acidic residues" evidence="8">
    <location>
        <begin position="1637"/>
        <end position="1648"/>
    </location>
</feature>
<evidence type="ECO:0000313" key="11">
    <source>
        <dbReference type="Proteomes" id="UP001652642"/>
    </source>
</evidence>
<dbReference type="SUPFAM" id="SSF52540">
    <property type="entry name" value="P-loop containing nucleoside triphosphate hydrolases"/>
    <property type="match status" value="1"/>
</dbReference>
<keyword evidence="3" id="KW-0547">Nucleotide-binding</keyword>
<dbReference type="PANTHER" id="PTHR14025:SF20">
    <property type="entry name" value="FANCONI ANEMIA GROUP M PROTEIN"/>
    <property type="match status" value="1"/>
</dbReference>
<name>A0ABM5FCB6_9SAUR</name>
<dbReference type="SMART" id="SM00487">
    <property type="entry name" value="DEXDc"/>
    <property type="match status" value="1"/>
</dbReference>
<feature type="compositionally biased region" description="Basic and acidic residues" evidence="8">
    <location>
        <begin position="1112"/>
        <end position="1128"/>
    </location>
</feature>
<feature type="region of interest" description="Disordered" evidence="8">
    <location>
        <begin position="804"/>
        <end position="846"/>
    </location>
</feature>
<protein>
    <submittedName>
        <fullName evidence="12">Fanconi anemia group M protein isoform X1</fullName>
    </submittedName>
</protein>
<feature type="compositionally biased region" description="Low complexity" evidence="8">
    <location>
        <begin position="47"/>
        <end position="69"/>
    </location>
</feature>
<dbReference type="InterPro" id="IPR047418">
    <property type="entry name" value="XPF_nuclease_FANCM"/>
</dbReference>
<feature type="compositionally biased region" description="Gly residues" evidence="8">
    <location>
        <begin position="8"/>
        <end position="17"/>
    </location>
</feature>
<evidence type="ECO:0000313" key="12">
    <source>
        <dbReference type="RefSeq" id="XP_072843043.1"/>
    </source>
</evidence>
<dbReference type="InterPro" id="IPR011545">
    <property type="entry name" value="DEAD/DEAH_box_helicase_dom"/>
</dbReference>
<evidence type="ECO:0000259" key="10">
    <source>
        <dbReference type="PROSITE" id="PS51194"/>
    </source>
</evidence>
<dbReference type="InterPro" id="IPR011335">
    <property type="entry name" value="Restrct_endonuc-II-like"/>
</dbReference>
<dbReference type="Pfam" id="PF00270">
    <property type="entry name" value="DEAD"/>
    <property type="match status" value="1"/>
</dbReference>
<dbReference type="Gene3D" id="3.40.50.10130">
    <property type="match status" value="1"/>
</dbReference>
<evidence type="ECO:0000256" key="4">
    <source>
        <dbReference type="ARBA" id="ARBA00022801"/>
    </source>
</evidence>
<dbReference type="InterPro" id="IPR031879">
    <property type="entry name" value="FANCM-MHF-bd"/>
</dbReference>
<comment type="subcellular location">
    <subcellularLocation>
        <location evidence="1">Nucleus</location>
    </subcellularLocation>
</comment>
<dbReference type="CDD" id="cd18033">
    <property type="entry name" value="DEXDc_FANCM"/>
    <property type="match status" value="1"/>
</dbReference>
<evidence type="ECO:0000256" key="5">
    <source>
        <dbReference type="ARBA" id="ARBA00022806"/>
    </source>
</evidence>
<reference evidence="11" key="1">
    <citation type="submission" date="2025-05" db="UniProtKB">
        <authorList>
            <consortium name="RefSeq"/>
        </authorList>
    </citation>
    <scope>NUCLEOTIDE SEQUENCE [LARGE SCALE GENOMIC DNA]</scope>
</reference>
<dbReference type="CDD" id="cd12091">
    <property type="entry name" value="FANCM_ID"/>
    <property type="match status" value="1"/>
</dbReference>
<dbReference type="GeneID" id="110091046"/>
<comment type="similarity">
    <text evidence="2">Belongs to the DEAD box helicase family. DEAH subfamily. FANCM sub-subfamily.</text>
</comment>
<feature type="region of interest" description="Disordered" evidence="8">
    <location>
        <begin position="1624"/>
        <end position="1802"/>
    </location>
</feature>
<feature type="region of interest" description="Disordered" evidence="8">
    <location>
        <begin position="1028"/>
        <end position="1214"/>
    </location>
</feature>
<evidence type="ECO:0000256" key="3">
    <source>
        <dbReference type="ARBA" id="ARBA00022741"/>
    </source>
</evidence>
<feature type="compositionally biased region" description="Basic and acidic residues" evidence="8">
    <location>
        <begin position="898"/>
        <end position="908"/>
    </location>
</feature>
<keyword evidence="7" id="KW-0539">Nucleus</keyword>
<feature type="region of interest" description="Disordered" evidence="8">
    <location>
        <begin position="866"/>
        <end position="979"/>
    </location>
</feature>
<dbReference type="Pfam" id="PF16783">
    <property type="entry name" value="FANCM-MHF_bd"/>
    <property type="match status" value="1"/>
</dbReference>
<dbReference type="SMART" id="SM00891">
    <property type="entry name" value="ERCC4"/>
    <property type="match status" value="1"/>
</dbReference>
<sequence>MTGRGRGRGGGGGGGGHGHGHARQATLFQAWGRRPEEEEEEAEEEALLAAAAAEAEAEEASASSPGPAARGFVGGAAGSVWLFPRGRDQGLEERAYQVRAARAALGANTLLCLPTGLGKTLVAAVVLLNFYRWFPGGKALFLAPTKPLVAQQRRACARLAAIPAAHMAEITGGTQIADRKEMWRNKRVFFLTPQVMVNDLSRGICPAAEVKCLVLDEAHKALGNYAYCQVVKELCKYTQEFRILALTATPGSDTKAVQQVITNLLISHIELCSEDSPDIQPYSYERQVEKCVVPLGKELGDIQNAYIQVLEAFAGRLIRLRVLSQREIPSLTKYQIILARDQFRKNPPSHCVGMQQGVIEGDFALCISLYHGYELLLQMGTRSLFLFLSGIMDGSKGMTRAKNELARNEDFVKLYSQLESMFSDTAVTSANGNHPNIGTGNRKPFIYSHPKLKKLEEVVTEHFRSWKEHGDQKIPEGRPAGTRVMIFSSFRDSVQEIAEMLSQHYPAVRVMTFVGHSTGKSTKGFTQKEQLEVVKRFREGGYNTLVSTCVGEEGLDIGEVDLIVCFDAQKSPIRLVQRMGRTGRKRQGRIVVLLSEGREERTYNQSQSNRRNLLKALSENKGLQFYQHSPRMIPEGLDPQMHRMLIMPAEGEPGTSEPASKERRGHTRLLKGIPYASGPGAKPSRPPESWCLTEEEFGRWERLYRLEAGDGIRKVVLPRGHFETLEEEEEEEEEVVSRDQETHQLSLTEWRLWQNRPFPTFLVDHSDRCRHFVSVMELIEEMRQEEDNCSYEQKLQPFFHWEDVEASDPQRSKRSPEGGAPQRPSAGKGSLWAGASKAKSRLSSPEALDAETVSLFKATSFRSARRPPALGVETTGQQDPGPPPALFSASRSPSVEGSGRERRPKENGEDPEDSLSRSARPERTPLRECQPALQQSGCGTDPVSPSWAEDSSLQSSSLFYFPAGETGSWVPAETEAEEDPAWRERLLMSVTKLLSRSPPSLEEILPFEEKREGEGEPFRAVGERAFRVTAGPLAPEESSGPPPQGPPEFTSTHEWRTSSHPLEAKSTPEASLSKISDLNWDELFEDDSQEQIGVHGESPPVAHQGLYVVDPLGKEDGGGDRGAWERLGGETSAGEKAAPLSERDRFPEADPVSPDGEGGRPAVSPDVCHPGGNPEETGGSQPSDGLAAAKRATPTPSWMVQRDGPLRRAAGETSLPPLQELFDASQDLFSVNFDLGFSLQESEEETSGQGSPVNGGNRHRHGATPPPVSPGWSLPRGTGRTSPSTSSSECVDGTKFSTPLPLKSHHSGPSAAGHVIPGVSPLTPAGEKRCRTPDSSQSVFATPTGRWKTPRRGGSRGRSLGSLAGQREEGPQRPPLPGRASGSLLKVLANSAFETEAPASHEAWKTGRNGGNGSHVLLSAGAGASSESEEEIIFLRKNKRKRNILTSPEITPKMNSGDFESPVHPIKKQRRPIIVSDPSSDESDVDLAEKPKPPLGGSKDRDGKPGRGDKKRGKRRESGANEAAAKHFMDDEAEVSAHGASEVSSDESSEHELSSSLVQFLNDETEIMQDLNESEMQAVYLKSVRSPAVGNRYKMVHKRRSLTPVFSQVPEQDENYLADSFCVEDLEEGNPKSGSSGEEEEEEEEECLDFNLLQEESFANGRKQYNTRHRRRLRERGQSIPARPRRPSRVVSLLSSSSDEEGGFGSGGPRDLPSVPKAGNSLPTSGGFLPRRMPAPKAAFPRLPQAAGACVPPEPEGGLSEEPGPEPDWREPFPGALKGESEERPPGPRPLPASRPSRDAPRTPAALCVLVDSREVASGPEVISSLKAVHGIKVQVVSLGVCDYVVSNRLAVERKTQAELLNGAQQSKAVRRVQRLKSTFERICVIVEKERPKAGEAWRAFHRTKRYDSILSAFIRAGIRVLFSSCQEETAELLAGLASVERRKKAALVAPTEVEGPQREALRFYLSIPCVSYPLALAFCHCFGSVKEMVNSSPAEMAARTQVTQQKAEEVYRYIYYHFEATMLPGIGT</sequence>
<dbReference type="CDD" id="cd20077">
    <property type="entry name" value="XPF_nuclease_FANCM"/>
    <property type="match status" value="1"/>
</dbReference>
<evidence type="ECO:0000256" key="6">
    <source>
        <dbReference type="ARBA" id="ARBA00022840"/>
    </source>
</evidence>
<feature type="region of interest" description="Disordered" evidence="8">
    <location>
        <begin position="1396"/>
        <end position="1557"/>
    </location>
</feature>
<dbReference type="SUPFAM" id="SSF47781">
    <property type="entry name" value="RuvA domain 2-like"/>
    <property type="match status" value="1"/>
</dbReference>
<feature type="region of interest" description="Disordered" evidence="8">
    <location>
        <begin position="1240"/>
        <end position="1383"/>
    </location>
</feature>
<gene>
    <name evidence="12" type="primary">FANCM</name>
</gene>
<evidence type="ECO:0000256" key="8">
    <source>
        <dbReference type="SAM" id="MobiDB-lite"/>
    </source>
</evidence>
<dbReference type="SUPFAM" id="SSF52980">
    <property type="entry name" value="Restriction endonuclease-like"/>
    <property type="match status" value="1"/>
</dbReference>
<feature type="compositionally biased region" description="Basic and acidic residues" evidence="8">
    <location>
        <begin position="1487"/>
        <end position="1508"/>
    </location>
</feature>
<dbReference type="InterPro" id="IPR044749">
    <property type="entry name" value="FANCM_DEXDc"/>
</dbReference>
<dbReference type="Gene3D" id="1.20.1320.20">
    <property type="entry name" value="hef helicase domain"/>
    <property type="match status" value="1"/>
</dbReference>
<feature type="compositionally biased region" description="Basic residues" evidence="8">
    <location>
        <begin position="1665"/>
        <end position="1674"/>
    </location>
</feature>
<dbReference type="PROSITE" id="PS51194">
    <property type="entry name" value="HELICASE_CTER"/>
    <property type="match status" value="1"/>
</dbReference>
<keyword evidence="4" id="KW-0378">Hydrolase</keyword>
<evidence type="ECO:0000256" key="7">
    <source>
        <dbReference type="ARBA" id="ARBA00023242"/>
    </source>
</evidence>
<feature type="compositionally biased region" description="Polar residues" evidence="8">
    <location>
        <begin position="949"/>
        <end position="958"/>
    </location>
</feature>
<keyword evidence="6" id="KW-0067">ATP-binding</keyword>
<evidence type="ECO:0000259" key="9">
    <source>
        <dbReference type="PROSITE" id="PS51192"/>
    </source>
</evidence>
<dbReference type="RefSeq" id="XP_072843043.1">
    <property type="nucleotide sequence ID" value="XM_072986942.1"/>
</dbReference>
<accession>A0ABM5FCB6</accession>
<feature type="compositionally biased region" description="Low complexity" evidence="8">
    <location>
        <begin position="1275"/>
        <end position="1288"/>
    </location>
</feature>
<dbReference type="Pfam" id="PF00271">
    <property type="entry name" value="Helicase_C"/>
    <property type="match status" value="1"/>
</dbReference>
<feature type="region of interest" description="Disordered" evidence="8">
    <location>
        <begin position="1"/>
        <end position="69"/>
    </location>
</feature>
<dbReference type="PANTHER" id="PTHR14025">
    <property type="entry name" value="FANCONI ANEMIA GROUP M FANCM FAMILY MEMBER"/>
    <property type="match status" value="1"/>
</dbReference>
<dbReference type="InterPro" id="IPR027417">
    <property type="entry name" value="P-loop_NTPase"/>
</dbReference>
<evidence type="ECO:0000256" key="2">
    <source>
        <dbReference type="ARBA" id="ARBA00009889"/>
    </source>
</evidence>
<dbReference type="InterPro" id="IPR014001">
    <property type="entry name" value="Helicase_ATP-bd"/>
</dbReference>